<accession>A0A1Y0HM11</accession>
<evidence type="ECO:0000313" key="3">
    <source>
        <dbReference type="EMBL" id="ARU49159.1"/>
    </source>
</evidence>
<evidence type="ECO:0000256" key="1">
    <source>
        <dbReference type="ARBA" id="ARBA00007162"/>
    </source>
</evidence>
<keyword evidence="4" id="KW-1185">Reference proteome</keyword>
<sequence>MTLRKFMSIFLLLCMSLFAQEKLILGVNPYKSVEELRVIHAELIAYLEKALDREIVFVVAKDYNQIMTLVEQGSVDIASVSPKLLAILRQREPKLHYLATIKFANAQVGTRSSYHGLILTLKGSAIQNIADLKGKSFGFTDPDSTSGYLYPRFIMQQNGINPNKDLGKVYMIKKHSKIIDTILEESIDAGAVYDGIYYELSKEKQEKIRILATTEEIPYDAMIASNHLNKALIAKIHDLLLAFHPSQATQAGIAGFEEKPLSLYDRLLNLE</sequence>
<dbReference type="KEGG" id="suls:Sdiek1_2000"/>
<dbReference type="Pfam" id="PF12974">
    <property type="entry name" value="Phosphonate-bd"/>
    <property type="match status" value="1"/>
</dbReference>
<dbReference type="PANTHER" id="PTHR35841">
    <property type="entry name" value="PHOSPHONATES-BINDING PERIPLASMIC PROTEIN"/>
    <property type="match status" value="1"/>
</dbReference>
<dbReference type="GO" id="GO:0055085">
    <property type="term" value="P:transmembrane transport"/>
    <property type="evidence" value="ECO:0007669"/>
    <property type="project" value="InterPro"/>
</dbReference>
<dbReference type="AlphaFoldDB" id="A0A1Y0HM11"/>
<reference evidence="4" key="1">
    <citation type="submission" date="2017-05" db="EMBL/GenBank/DDBJ databases">
        <title>Dechlorination kinetics govern the competition between two new strains of the genus Sulfurospirillum.</title>
        <authorList>
            <person name="Buttet G.F."/>
            <person name="Murray A.M."/>
            <person name="Goris T."/>
            <person name="Burion M."/>
            <person name="Lin B."/>
            <person name="Rolle M."/>
            <person name="Maillard J."/>
        </authorList>
    </citation>
    <scope>NUCLEOTIDE SEQUENCE [LARGE SCALE GENOMIC DNA]</scope>
    <source>
        <strain evidence="4">SL2-1</strain>
    </source>
</reference>
<dbReference type="NCBIfam" id="TIGR01098">
    <property type="entry name" value="3A0109s03R"/>
    <property type="match status" value="1"/>
</dbReference>
<evidence type="ECO:0000313" key="4">
    <source>
        <dbReference type="Proteomes" id="UP000196005"/>
    </source>
</evidence>
<evidence type="ECO:0000256" key="2">
    <source>
        <dbReference type="ARBA" id="ARBA00022729"/>
    </source>
</evidence>
<dbReference type="GO" id="GO:0043190">
    <property type="term" value="C:ATP-binding cassette (ABC) transporter complex"/>
    <property type="evidence" value="ECO:0007669"/>
    <property type="project" value="InterPro"/>
</dbReference>
<comment type="similarity">
    <text evidence="1">Belongs to the phosphate/phosphite/phosphonate binding protein family.</text>
</comment>
<organism evidence="3 4">
    <name type="scientific">Sulfurospirillum diekertiae</name>
    <dbReference type="NCBI Taxonomy" id="1854492"/>
    <lineage>
        <taxon>Bacteria</taxon>
        <taxon>Pseudomonadati</taxon>
        <taxon>Campylobacterota</taxon>
        <taxon>Epsilonproteobacteria</taxon>
        <taxon>Campylobacterales</taxon>
        <taxon>Sulfurospirillaceae</taxon>
        <taxon>Sulfurospirillum</taxon>
    </lineage>
</organism>
<dbReference type="SUPFAM" id="SSF53850">
    <property type="entry name" value="Periplasmic binding protein-like II"/>
    <property type="match status" value="1"/>
</dbReference>
<protein>
    <submittedName>
        <fullName evidence="3">Phosphate-import protein PhnD</fullName>
    </submittedName>
</protein>
<dbReference type="InterPro" id="IPR005770">
    <property type="entry name" value="PhnD"/>
</dbReference>
<keyword evidence="2" id="KW-0732">Signal</keyword>
<dbReference type="EMBL" id="CP021416">
    <property type="protein sequence ID" value="ARU49159.1"/>
    <property type="molecule type" value="Genomic_DNA"/>
</dbReference>
<dbReference type="PANTHER" id="PTHR35841:SF1">
    <property type="entry name" value="PHOSPHONATES-BINDING PERIPLASMIC PROTEIN"/>
    <property type="match status" value="1"/>
</dbReference>
<dbReference type="Proteomes" id="UP000196005">
    <property type="component" value="Chromosome"/>
</dbReference>
<gene>
    <name evidence="3" type="ORF">Sdiek1_2000</name>
</gene>
<dbReference type="Gene3D" id="3.40.190.10">
    <property type="entry name" value="Periplasmic binding protein-like II"/>
    <property type="match status" value="2"/>
</dbReference>
<proteinExistence type="inferred from homology"/>
<dbReference type="RefSeq" id="WP_161492024.1">
    <property type="nucleotide sequence ID" value="NZ_CP021416.1"/>
</dbReference>
<name>A0A1Y0HM11_9BACT</name>